<reference evidence="1" key="1">
    <citation type="submission" date="2022-07" db="EMBL/GenBank/DDBJ databases">
        <title>Evaluation of T. orientalis genome assembly methods using nanopore sequencing and analysis of variation between genomes.</title>
        <authorList>
            <person name="Yam J."/>
            <person name="Micallef M.L."/>
            <person name="Liu M."/>
            <person name="Djordjevic S.P."/>
            <person name="Bogema D.R."/>
            <person name="Jenkins C."/>
        </authorList>
    </citation>
    <scope>NUCLEOTIDE SEQUENCE</scope>
    <source>
        <strain evidence="1">Fish Creek</strain>
    </source>
</reference>
<dbReference type="EMBL" id="CP056068">
    <property type="protein sequence ID" value="UVC54735.1"/>
    <property type="molecule type" value="Genomic_DNA"/>
</dbReference>
<dbReference type="Proteomes" id="UP000244803">
    <property type="component" value="Chromosome 2"/>
</dbReference>
<organism evidence="1 2">
    <name type="scientific">Theileria orientalis</name>
    <dbReference type="NCBI Taxonomy" id="68886"/>
    <lineage>
        <taxon>Eukaryota</taxon>
        <taxon>Sar</taxon>
        <taxon>Alveolata</taxon>
        <taxon>Apicomplexa</taxon>
        <taxon>Aconoidasida</taxon>
        <taxon>Piroplasmida</taxon>
        <taxon>Theileriidae</taxon>
        <taxon>Theileria</taxon>
    </lineage>
</organism>
<accession>A0A976SLC1</accession>
<evidence type="ECO:0000313" key="2">
    <source>
        <dbReference type="Proteomes" id="UP000244803"/>
    </source>
</evidence>
<proteinExistence type="predicted"/>
<sequence>MPSSIEGYYNKWIKSENIGNGECHGTGTYEKLLTALSKVVGFLNMVKLDQRPGSMTEQEPNKNGNPDETKLYELQQYDGKTIQVQVSYQNKRCYRILTHKPHGSDSQGQGYRLGTIIFSNSNTNNSEISYDLKRQLISVSLCYYVYDNEYEYPFLVVLEFKDGKNKYYKLTTSGKSYQWAKMENNNTDNVEELARRVKDELQIDFTNKRKKSHLFDPKDCNEHSSSGAVAGTLSTLGLTALGTGVAYYKYPEVFETLYRRLVHLIRLRSYY</sequence>
<evidence type="ECO:0000313" key="1">
    <source>
        <dbReference type="EMBL" id="UVC54735.1"/>
    </source>
</evidence>
<name>A0A976SLC1_THEOR</name>
<dbReference type="AlphaFoldDB" id="A0A976SLC1"/>
<gene>
    <name evidence="1" type="ORF">MACJ_003705</name>
</gene>
<protein>
    <submittedName>
        <fullName evidence="1">Uncharacterized protein</fullName>
    </submittedName>
</protein>